<name>A0ABQ5SW16_9ACTN</name>
<dbReference type="EMBL" id="BSEL01000005">
    <property type="protein sequence ID" value="GLJ68225.1"/>
    <property type="molecule type" value="Genomic_DNA"/>
</dbReference>
<evidence type="ECO:0000313" key="5">
    <source>
        <dbReference type="EMBL" id="GLJ68225.1"/>
    </source>
</evidence>
<protein>
    <submittedName>
        <fullName evidence="5">Transcriptional regulator</fullName>
    </submittedName>
</protein>
<feature type="compositionally biased region" description="Pro residues" evidence="2">
    <location>
        <begin position="45"/>
        <end position="56"/>
    </location>
</feature>
<dbReference type="InterPro" id="IPR050922">
    <property type="entry name" value="LytR/CpsA/Psr_CW_biosynth"/>
</dbReference>
<feature type="compositionally biased region" description="Gly residues" evidence="2">
    <location>
        <begin position="99"/>
        <end position="120"/>
    </location>
</feature>
<feature type="domain" description="Cell envelope-related transcriptional attenuator" evidence="4">
    <location>
        <begin position="209"/>
        <end position="350"/>
    </location>
</feature>
<evidence type="ECO:0000313" key="6">
    <source>
        <dbReference type="Proteomes" id="UP001142292"/>
    </source>
</evidence>
<organism evidence="5 6">
    <name type="scientific">Nocardioides luteus</name>
    <dbReference type="NCBI Taxonomy" id="1844"/>
    <lineage>
        <taxon>Bacteria</taxon>
        <taxon>Bacillati</taxon>
        <taxon>Actinomycetota</taxon>
        <taxon>Actinomycetes</taxon>
        <taxon>Propionibacteriales</taxon>
        <taxon>Nocardioidaceae</taxon>
        <taxon>Nocardioides</taxon>
    </lineage>
</organism>
<dbReference type="Pfam" id="PF03816">
    <property type="entry name" value="LytR_cpsA_psr"/>
    <property type="match status" value="1"/>
</dbReference>
<comment type="similarity">
    <text evidence="1">Belongs to the LytR/CpsA/Psr (LCP) family.</text>
</comment>
<accession>A0ABQ5SW16</accession>
<keyword evidence="3" id="KW-1133">Transmembrane helix</keyword>
<keyword evidence="3" id="KW-0472">Membrane</keyword>
<dbReference type="RefSeq" id="WP_189120232.1">
    <property type="nucleotide sequence ID" value="NZ_BMRK01000020.1"/>
</dbReference>
<dbReference type="PANTHER" id="PTHR33392">
    <property type="entry name" value="POLYISOPRENYL-TEICHOIC ACID--PEPTIDOGLYCAN TEICHOIC ACID TRANSFERASE TAGU"/>
    <property type="match status" value="1"/>
</dbReference>
<dbReference type="Proteomes" id="UP001142292">
    <property type="component" value="Unassembled WGS sequence"/>
</dbReference>
<gene>
    <name evidence="5" type="ORF">GCM10017579_22610</name>
</gene>
<comment type="caution">
    <text evidence="5">The sequence shown here is derived from an EMBL/GenBank/DDBJ whole genome shotgun (WGS) entry which is preliminary data.</text>
</comment>
<sequence length="444" mass="46718">MPNPRNPGNPGNPHDPRSQQYGWAYGGGQPDRSQGPEPTNVMPTAPRPSSGPPPQAPRRGGYDRPLPQPGQIAPTPDQYGNQGYGQGYDQGWSQPNEYGGRGGNGGYGGPGDGYGGGRGGRQPRPKKRHPFRKLVAIVMIPVLILVGAVAWIGISAWNKVEKVPYEPTAGERPAEQKGTTYLIVASDSREGLTAEEKKKLHTGDAAGRRTDTIKLMHTGAGKTVVVTLPRDSLVPIPGHGTTKINAAFAYGGPELLVQTIEQNTGVHIDEYVEIGMGGLVRLVDGVGGVEICPEKKMKDKLAGLDIEKGCQDVDGATALAYARSRHAVSTGDLGRGANQTEVISAIGKKATNPGTVLNPFKLAEMGKGAEGLKVGEGMSVIGGAKFLWAFKALAGGSAMTCGVPISDFAVHWRKEDAQTMFGHIKADTTDQIPADICTPTGLPE</sequence>
<feature type="region of interest" description="Disordered" evidence="2">
    <location>
        <begin position="1"/>
        <end position="127"/>
    </location>
</feature>
<dbReference type="InterPro" id="IPR004474">
    <property type="entry name" value="LytR_CpsA_psr"/>
</dbReference>
<evidence type="ECO:0000256" key="2">
    <source>
        <dbReference type="SAM" id="MobiDB-lite"/>
    </source>
</evidence>
<keyword evidence="3" id="KW-0812">Transmembrane</keyword>
<reference evidence="5" key="1">
    <citation type="journal article" date="2014" name="Int. J. Syst. Evol. Microbiol.">
        <title>Complete genome of a new Firmicutes species belonging to the dominant human colonic microbiota ('Ruminococcus bicirculans') reveals two chromosomes and a selective capacity to utilize plant glucans.</title>
        <authorList>
            <consortium name="NISC Comparative Sequencing Program"/>
            <person name="Wegmann U."/>
            <person name="Louis P."/>
            <person name="Goesmann A."/>
            <person name="Henrissat B."/>
            <person name="Duncan S.H."/>
            <person name="Flint H.J."/>
        </authorList>
    </citation>
    <scope>NUCLEOTIDE SEQUENCE</scope>
    <source>
        <strain evidence="5">VKM Ac-1246</strain>
    </source>
</reference>
<evidence type="ECO:0000256" key="3">
    <source>
        <dbReference type="SAM" id="Phobius"/>
    </source>
</evidence>
<dbReference type="Gene3D" id="3.40.630.190">
    <property type="entry name" value="LCP protein"/>
    <property type="match status" value="1"/>
</dbReference>
<dbReference type="NCBIfam" id="TIGR00350">
    <property type="entry name" value="lytR_cpsA_psr"/>
    <property type="match status" value="1"/>
</dbReference>
<proteinExistence type="inferred from homology"/>
<evidence type="ECO:0000259" key="4">
    <source>
        <dbReference type="Pfam" id="PF03816"/>
    </source>
</evidence>
<feature type="transmembrane region" description="Helical" evidence="3">
    <location>
        <begin position="134"/>
        <end position="157"/>
    </location>
</feature>
<reference evidence="5" key="2">
    <citation type="submission" date="2023-01" db="EMBL/GenBank/DDBJ databases">
        <authorList>
            <person name="Sun Q."/>
            <person name="Evtushenko L."/>
        </authorList>
    </citation>
    <scope>NUCLEOTIDE SEQUENCE</scope>
    <source>
        <strain evidence="5">VKM Ac-1246</strain>
    </source>
</reference>
<evidence type="ECO:0000256" key="1">
    <source>
        <dbReference type="ARBA" id="ARBA00006068"/>
    </source>
</evidence>
<dbReference type="PANTHER" id="PTHR33392:SF6">
    <property type="entry name" value="POLYISOPRENYL-TEICHOIC ACID--PEPTIDOGLYCAN TEICHOIC ACID TRANSFERASE TAGU"/>
    <property type="match status" value="1"/>
</dbReference>
<keyword evidence="6" id="KW-1185">Reference proteome</keyword>